<dbReference type="InterPro" id="IPR029071">
    <property type="entry name" value="Ubiquitin-like_domsf"/>
</dbReference>
<dbReference type="Pfam" id="PF00240">
    <property type="entry name" value="ubiquitin"/>
    <property type="match status" value="1"/>
</dbReference>
<dbReference type="PROSITE" id="PS50053">
    <property type="entry name" value="UBIQUITIN_2"/>
    <property type="match status" value="1"/>
</dbReference>
<feature type="compositionally biased region" description="Polar residues" evidence="1">
    <location>
        <begin position="346"/>
        <end position="356"/>
    </location>
</feature>
<name>W4K051_HETIT</name>
<dbReference type="InterPro" id="IPR013536">
    <property type="entry name" value="WLM_dom"/>
</dbReference>
<dbReference type="HOGENOM" id="CLU_546356_0_0_1"/>
<dbReference type="PROSITE" id="PS51397">
    <property type="entry name" value="WLM"/>
    <property type="match status" value="1"/>
</dbReference>
<feature type="compositionally biased region" description="Polar residues" evidence="1">
    <location>
        <begin position="381"/>
        <end position="393"/>
    </location>
</feature>
<dbReference type="Gene3D" id="3.10.20.90">
    <property type="entry name" value="Phosphatidylinositol 3-kinase Catalytic Subunit, Chain A, domain 1"/>
    <property type="match status" value="1"/>
</dbReference>
<dbReference type="Pfam" id="PF08325">
    <property type="entry name" value="WLM"/>
    <property type="match status" value="1"/>
</dbReference>
<dbReference type="EMBL" id="KI925461">
    <property type="protein sequence ID" value="ETW78715.1"/>
    <property type="molecule type" value="Genomic_DNA"/>
</dbReference>
<dbReference type="STRING" id="747525.W4K051"/>
<evidence type="ECO:0008006" key="6">
    <source>
        <dbReference type="Google" id="ProtNLM"/>
    </source>
</evidence>
<dbReference type="GeneID" id="20677794"/>
<dbReference type="InParanoid" id="W4K051"/>
<evidence type="ECO:0000259" key="3">
    <source>
        <dbReference type="PROSITE" id="PS51397"/>
    </source>
</evidence>
<dbReference type="PANTHER" id="PTHR47795:SF1">
    <property type="entry name" value="DNA-DEPENDENT METALLOPROTEASE WSS1 HOMOLOG 2"/>
    <property type="match status" value="1"/>
</dbReference>
<sequence length="499" mass="55039">MVTSVKPIYFQVSHRGNIHPLSLLPDETLAVLQARLEELTSVPPPQQKLLYKGKKPSHGESTTLQDAGFKDGMKVQLLGATAEELGGMQKAEDEQRRRESIMRERAAKGTVKVRSTGPSAFTSAPSGRYRFHRLEPLQHLPNPASALATLERLSSDPAILHVMNKHEFSVGLLTELAPHEDPHLLGLNVNAGQAIKLRLRTDAYDGFRPYLEVRTVLCHELTHNKWGDHDNNFKELNSQLNREVVAFERAKKEGTHTLVDDLGGYEPSSELEAEARTYVLGGSGIAPSGNETVEDRRRRMLEATMNRLRKEEEELEHSCGTAAGPAITKEMAPSTSLTTHSKRSHSAGSMKQSKLSFVTAKRASGASAVKSKLRTAPGLRASSSGTIENSGSVVQAPREKLDPDDKDGRWAKPYAAASAKMGHLQPVHAEGQTKVHHILRVFDLSYEYGPCIGVTRLQRWERADALGLNPPPEIRDILLTEEGTLDKQFSHDVFYVGEV</sequence>
<dbReference type="InterPro" id="IPR000626">
    <property type="entry name" value="Ubiquitin-like_dom"/>
</dbReference>
<dbReference type="GO" id="GO:0070628">
    <property type="term" value="F:proteasome binding"/>
    <property type="evidence" value="ECO:0007669"/>
    <property type="project" value="TreeGrafter"/>
</dbReference>
<protein>
    <recommendedName>
        <fullName evidence="6">WLM domain-containing protein</fullName>
    </recommendedName>
</protein>
<dbReference type="SMART" id="SM00213">
    <property type="entry name" value="UBQ"/>
    <property type="match status" value="1"/>
</dbReference>
<organism evidence="4 5">
    <name type="scientific">Heterobasidion irregulare (strain TC 32-1)</name>
    <dbReference type="NCBI Taxonomy" id="747525"/>
    <lineage>
        <taxon>Eukaryota</taxon>
        <taxon>Fungi</taxon>
        <taxon>Dikarya</taxon>
        <taxon>Basidiomycota</taxon>
        <taxon>Agaricomycotina</taxon>
        <taxon>Agaricomycetes</taxon>
        <taxon>Russulales</taxon>
        <taxon>Bondarzewiaceae</taxon>
        <taxon>Heterobasidion</taxon>
        <taxon>Heterobasidion annosum species complex</taxon>
    </lineage>
</organism>
<gene>
    <name evidence="4" type="ORF">HETIRDRAFT_477994</name>
</gene>
<feature type="domain" description="Ubiquitin-like" evidence="2">
    <location>
        <begin position="6"/>
        <end position="78"/>
    </location>
</feature>
<dbReference type="SUPFAM" id="SSF54236">
    <property type="entry name" value="Ubiquitin-like"/>
    <property type="match status" value="1"/>
</dbReference>
<dbReference type="KEGG" id="hir:HETIRDRAFT_477994"/>
<dbReference type="RefSeq" id="XP_009549030.1">
    <property type="nucleotide sequence ID" value="XM_009550735.1"/>
</dbReference>
<dbReference type="AlphaFoldDB" id="W4K051"/>
<reference evidence="4 5" key="1">
    <citation type="journal article" date="2012" name="New Phytol.">
        <title>Insight into trade-off between wood decay and parasitism from the genome of a fungal forest pathogen.</title>
        <authorList>
            <person name="Olson A."/>
            <person name="Aerts A."/>
            <person name="Asiegbu F."/>
            <person name="Belbahri L."/>
            <person name="Bouzid O."/>
            <person name="Broberg A."/>
            <person name="Canback B."/>
            <person name="Coutinho P.M."/>
            <person name="Cullen D."/>
            <person name="Dalman K."/>
            <person name="Deflorio G."/>
            <person name="van Diepen L.T."/>
            <person name="Dunand C."/>
            <person name="Duplessis S."/>
            <person name="Durling M."/>
            <person name="Gonthier P."/>
            <person name="Grimwood J."/>
            <person name="Fossdal C.G."/>
            <person name="Hansson D."/>
            <person name="Henrissat B."/>
            <person name="Hietala A."/>
            <person name="Himmelstrand K."/>
            <person name="Hoffmeister D."/>
            <person name="Hogberg N."/>
            <person name="James T.Y."/>
            <person name="Karlsson M."/>
            <person name="Kohler A."/>
            <person name="Kues U."/>
            <person name="Lee Y.H."/>
            <person name="Lin Y.C."/>
            <person name="Lind M."/>
            <person name="Lindquist E."/>
            <person name="Lombard V."/>
            <person name="Lucas S."/>
            <person name="Lunden K."/>
            <person name="Morin E."/>
            <person name="Murat C."/>
            <person name="Park J."/>
            <person name="Raffaello T."/>
            <person name="Rouze P."/>
            <person name="Salamov A."/>
            <person name="Schmutz J."/>
            <person name="Solheim H."/>
            <person name="Stahlberg J."/>
            <person name="Velez H."/>
            <person name="de Vries R.P."/>
            <person name="Wiebenga A."/>
            <person name="Woodward S."/>
            <person name="Yakovlev I."/>
            <person name="Garbelotto M."/>
            <person name="Martin F."/>
            <person name="Grigoriev I.V."/>
            <person name="Stenlid J."/>
        </authorList>
    </citation>
    <scope>NUCLEOTIDE SEQUENCE [LARGE SCALE GENOMIC DNA]</scope>
    <source>
        <strain evidence="4 5">TC 32-1</strain>
    </source>
</reference>
<dbReference type="OrthoDB" id="49605at2759"/>
<feature type="region of interest" description="Disordered" evidence="1">
    <location>
        <begin position="106"/>
        <end position="125"/>
    </location>
</feature>
<feature type="region of interest" description="Disordered" evidence="1">
    <location>
        <begin position="325"/>
        <end position="410"/>
    </location>
</feature>
<keyword evidence="5" id="KW-1185">Reference proteome</keyword>
<dbReference type="GO" id="GO:0000731">
    <property type="term" value="P:DNA synthesis involved in DNA repair"/>
    <property type="evidence" value="ECO:0007669"/>
    <property type="project" value="InterPro"/>
</dbReference>
<evidence type="ECO:0000256" key="1">
    <source>
        <dbReference type="SAM" id="MobiDB-lite"/>
    </source>
</evidence>
<dbReference type="Proteomes" id="UP000030671">
    <property type="component" value="Unassembled WGS sequence"/>
</dbReference>
<feature type="compositionally biased region" description="Basic and acidic residues" evidence="1">
    <location>
        <begin position="397"/>
        <end position="410"/>
    </location>
</feature>
<accession>W4K051</accession>
<dbReference type="Pfam" id="PF04081">
    <property type="entry name" value="DNA_pol_delta_4"/>
    <property type="match status" value="1"/>
</dbReference>
<dbReference type="InterPro" id="IPR007218">
    <property type="entry name" value="DNA_pol_delta_4"/>
</dbReference>
<dbReference type="eggNOG" id="KOG4842">
    <property type="taxonomic scope" value="Eukaryota"/>
</dbReference>
<evidence type="ECO:0000313" key="5">
    <source>
        <dbReference type="Proteomes" id="UP000030671"/>
    </source>
</evidence>
<feature type="domain" description="WLM" evidence="3">
    <location>
        <begin position="122"/>
        <end position="309"/>
    </location>
</feature>
<evidence type="ECO:0000259" key="2">
    <source>
        <dbReference type="PROSITE" id="PS50053"/>
    </source>
</evidence>
<dbReference type="PANTHER" id="PTHR47795">
    <property type="entry name" value="UBIQUITIN AND WLM DOMAIN-CONTAINING METALLOPROTEASE SPCC1442.07C"/>
    <property type="match status" value="1"/>
</dbReference>
<dbReference type="GO" id="GO:0006260">
    <property type="term" value="P:DNA replication"/>
    <property type="evidence" value="ECO:0007669"/>
    <property type="project" value="InterPro"/>
</dbReference>
<evidence type="ECO:0000313" key="4">
    <source>
        <dbReference type="EMBL" id="ETW78715.1"/>
    </source>
</evidence>
<proteinExistence type="predicted"/>
<feature type="compositionally biased region" description="Polar residues" evidence="1">
    <location>
        <begin position="116"/>
        <end position="125"/>
    </location>
</feature>